<dbReference type="EMBL" id="MU842817">
    <property type="protein sequence ID" value="KAK2034000.1"/>
    <property type="molecule type" value="Genomic_DNA"/>
</dbReference>
<name>A0AAD9HRS4_9PEZI</name>
<evidence type="ECO:0000313" key="3">
    <source>
        <dbReference type="Proteomes" id="UP001232148"/>
    </source>
</evidence>
<evidence type="ECO:0000313" key="2">
    <source>
        <dbReference type="EMBL" id="KAK2034000.1"/>
    </source>
</evidence>
<feature type="compositionally biased region" description="Gly residues" evidence="1">
    <location>
        <begin position="223"/>
        <end position="236"/>
    </location>
</feature>
<reference evidence="2" key="1">
    <citation type="submission" date="2021-06" db="EMBL/GenBank/DDBJ databases">
        <title>Comparative genomics, transcriptomics and evolutionary studies reveal genomic signatures of adaptation to plant cell wall in hemibiotrophic fungi.</title>
        <authorList>
            <consortium name="DOE Joint Genome Institute"/>
            <person name="Baroncelli R."/>
            <person name="Diaz J.F."/>
            <person name="Benocci T."/>
            <person name="Peng M."/>
            <person name="Battaglia E."/>
            <person name="Haridas S."/>
            <person name="Andreopoulos W."/>
            <person name="Labutti K."/>
            <person name="Pangilinan J."/>
            <person name="Floch G.L."/>
            <person name="Makela M.R."/>
            <person name="Henrissat B."/>
            <person name="Grigoriev I.V."/>
            <person name="Crouch J.A."/>
            <person name="De Vries R.P."/>
            <person name="Sukno S.A."/>
            <person name="Thon M.R."/>
        </authorList>
    </citation>
    <scope>NUCLEOTIDE SEQUENCE</scope>
    <source>
        <strain evidence="2">MAFF235873</strain>
    </source>
</reference>
<comment type="caution">
    <text evidence="2">The sequence shown here is derived from an EMBL/GenBank/DDBJ whole genome shotgun (WGS) entry which is preliminary data.</text>
</comment>
<feature type="compositionally biased region" description="Basic residues" evidence="1">
    <location>
        <begin position="193"/>
        <end position="203"/>
    </location>
</feature>
<keyword evidence="3" id="KW-1185">Reference proteome</keyword>
<feature type="compositionally biased region" description="Polar residues" evidence="1">
    <location>
        <begin position="74"/>
        <end position="83"/>
    </location>
</feature>
<dbReference type="Proteomes" id="UP001232148">
    <property type="component" value="Unassembled WGS sequence"/>
</dbReference>
<feature type="compositionally biased region" description="Basic and acidic residues" evidence="1">
    <location>
        <begin position="104"/>
        <end position="117"/>
    </location>
</feature>
<dbReference type="AlphaFoldDB" id="A0AAD9HRS4"/>
<feature type="compositionally biased region" description="Basic and acidic residues" evidence="1">
    <location>
        <begin position="1"/>
        <end position="10"/>
    </location>
</feature>
<feature type="compositionally biased region" description="Low complexity" evidence="1">
    <location>
        <begin position="149"/>
        <end position="167"/>
    </location>
</feature>
<organism evidence="2 3">
    <name type="scientific">Colletotrichum zoysiae</name>
    <dbReference type="NCBI Taxonomy" id="1216348"/>
    <lineage>
        <taxon>Eukaryota</taxon>
        <taxon>Fungi</taxon>
        <taxon>Dikarya</taxon>
        <taxon>Ascomycota</taxon>
        <taxon>Pezizomycotina</taxon>
        <taxon>Sordariomycetes</taxon>
        <taxon>Hypocreomycetidae</taxon>
        <taxon>Glomerellales</taxon>
        <taxon>Glomerellaceae</taxon>
        <taxon>Colletotrichum</taxon>
        <taxon>Colletotrichum graminicola species complex</taxon>
    </lineage>
</organism>
<feature type="region of interest" description="Disordered" evidence="1">
    <location>
        <begin position="1"/>
        <end position="242"/>
    </location>
</feature>
<sequence length="417" mass="45855">MDSAHWHVIPDDEEDVDTSEGARMDTEASCSPDLGIPCEDCKHNATRPCKRCREQRSHRQQLPQRRQRSSRSSLENATSSSRVATPGLADYIPPPPELAVPEVVLRHPPPDDDHHEEAEEEEEEQGPETAQKSALGVPGPVYASTYTNSPSWMSTYTSSSTRATTHTTAHERSRRDEDDAAAADRDWLDVRSRRPPYPRRPRTSRRDAAARSFGAGRERRSTGWGGGGGFGTGPRTGSGTEVPGWDVAEMESGSYCVLEAARWEEQRILATPRRQQQQQQQKLSNKKGAVGKGERRWRGKFGRLSDVSRVRSLPLVEPPTPRYVYDVFAVSASGAGAEGLGVPYMSGRGHARAVYSMAYVRGTGFARGPWGMFAPRDDGVGGLFGVVWREGVWKGVLGCLHDVLGLGRGSGWMDDVD</sequence>
<feature type="compositionally biased region" description="Basic and acidic residues" evidence="1">
    <location>
        <begin position="168"/>
        <end position="192"/>
    </location>
</feature>
<feature type="region of interest" description="Disordered" evidence="1">
    <location>
        <begin position="270"/>
        <end position="295"/>
    </location>
</feature>
<gene>
    <name evidence="2" type="ORF">LX32DRAFT_5486</name>
</gene>
<accession>A0AAD9HRS4</accession>
<proteinExistence type="predicted"/>
<evidence type="ECO:0000256" key="1">
    <source>
        <dbReference type="SAM" id="MobiDB-lite"/>
    </source>
</evidence>
<protein>
    <submittedName>
        <fullName evidence="2">Uncharacterized protein</fullName>
    </submittedName>
</protein>